<evidence type="ECO:0000313" key="3">
    <source>
        <dbReference type="Proteomes" id="UP000735302"/>
    </source>
</evidence>
<gene>
    <name evidence="2" type="ORF">PoB_007628800</name>
</gene>
<proteinExistence type="predicted"/>
<reference evidence="2 3" key="1">
    <citation type="journal article" date="2021" name="Elife">
        <title>Chloroplast acquisition without the gene transfer in kleptoplastic sea slugs, Plakobranchus ocellatus.</title>
        <authorList>
            <person name="Maeda T."/>
            <person name="Takahashi S."/>
            <person name="Yoshida T."/>
            <person name="Shimamura S."/>
            <person name="Takaki Y."/>
            <person name="Nagai Y."/>
            <person name="Toyoda A."/>
            <person name="Suzuki Y."/>
            <person name="Arimoto A."/>
            <person name="Ishii H."/>
            <person name="Satoh N."/>
            <person name="Nishiyama T."/>
            <person name="Hasebe M."/>
            <person name="Maruyama T."/>
            <person name="Minagawa J."/>
            <person name="Obokata J."/>
            <person name="Shigenobu S."/>
        </authorList>
    </citation>
    <scope>NUCLEOTIDE SEQUENCE [LARGE SCALE GENOMIC DNA]</scope>
</reference>
<dbReference type="AlphaFoldDB" id="A0AAV4DZK8"/>
<keyword evidence="3" id="KW-1185">Reference proteome</keyword>
<protein>
    <submittedName>
        <fullName evidence="2">Alpha-2-macroglobulin-like protein</fullName>
    </submittedName>
</protein>
<dbReference type="Proteomes" id="UP000735302">
    <property type="component" value="Unassembled WGS sequence"/>
</dbReference>
<dbReference type="Gene3D" id="2.60.40.10">
    <property type="entry name" value="Immunoglobulins"/>
    <property type="match status" value="1"/>
</dbReference>
<feature type="domain" description="Macroglobulin" evidence="1">
    <location>
        <begin position="83"/>
        <end position="150"/>
    </location>
</feature>
<dbReference type="EMBL" id="BLXT01008499">
    <property type="protein sequence ID" value="GFO49783.1"/>
    <property type="molecule type" value="Genomic_DNA"/>
</dbReference>
<evidence type="ECO:0000259" key="1">
    <source>
        <dbReference type="Pfam" id="PF17789"/>
    </source>
</evidence>
<dbReference type="InterPro" id="IPR040839">
    <property type="entry name" value="MG4"/>
</dbReference>
<dbReference type="InterPro" id="IPR050473">
    <property type="entry name" value="A2M/Complement_sys"/>
</dbReference>
<dbReference type="PANTHER" id="PTHR11412:SF171">
    <property type="entry name" value="PREGNANCY ZONE PROTEIN-LIKE PROTEIN"/>
    <property type="match status" value="1"/>
</dbReference>
<name>A0AAV4DZK8_9GAST</name>
<sequence>MKLSKFLFKHSSQRPNFLHLKIDGCYNFSVETKNWRTTNALYYCGRFTQAAVTEDETGVTVSQNHIGPFDRFQPRIWRYDGYTNRFFKPGLPYYGKVIVTKPDGSPAPGEPVQVRADNRDKSLRFKRTFTTDESGVAKFALCRSFTEATKSVMISAGIPYTNFYTPELDRVVSTNTEISSFMGRSNFCGGHSE</sequence>
<dbReference type="Pfam" id="PF17789">
    <property type="entry name" value="MG4"/>
    <property type="match status" value="1"/>
</dbReference>
<comment type="caution">
    <text evidence="2">The sequence shown here is derived from an EMBL/GenBank/DDBJ whole genome shotgun (WGS) entry which is preliminary data.</text>
</comment>
<accession>A0AAV4DZK8</accession>
<evidence type="ECO:0000313" key="2">
    <source>
        <dbReference type="EMBL" id="GFO49783.1"/>
    </source>
</evidence>
<dbReference type="PANTHER" id="PTHR11412">
    <property type="entry name" value="MACROGLOBULIN / COMPLEMENT"/>
    <property type="match status" value="1"/>
</dbReference>
<organism evidence="2 3">
    <name type="scientific">Plakobranchus ocellatus</name>
    <dbReference type="NCBI Taxonomy" id="259542"/>
    <lineage>
        <taxon>Eukaryota</taxon>
        <taxon>Metazoa</taxon>
        <taxon>Spiralia</taxon>
        <taxon>Lophotrochozoa</taxon>
        <taxon>Mollusca</taxon>
        <taxon>Gastropoda</taxon>
        <taxon>Heterobranchia</taxon>
        <taxon>Euthyneura</taxon>
        <taxon>Panpulmonata</taxon>
        <taxon>Sacoglossa</taxon>
        <taxon>Placobranchoidea</taxon>
        <taxon>Plakobranchidae</taxon>
        <taxon>Plakobranchus</taxon>
    </lineage>
</organism>
<dbReference type="InterPro" id="IPR013783">
    <property type="entry name" value="Ig-like_fold"/>
</dbReference>